<feature type="region of interest" description="Disordered" evidence="1">
    <location>
        <begin position="213"/>
        <end position="269"/>
    </location>
</feature>
<dbReference type="InterPro" id="IPR051707">
    <property type="entry name" value="PI-Interact_SigTrans_Reg"/>
</dbReference>
<evidence type="ECO:0000259" key="2">
    <source>
        <dbReference type="PROSITE" id="PS50003"/>
    </source>
</evidence>
<dbReference type="SMART" id="SM00233">
    <property type="entry name" value="PH"/>
    <property type="match status" value="2"/>
</dbReference>
<feature type="compositionally biased region" description="Polar residues" evidence="1">
    <location>
        <begin position="248"/>
        <end position="257"/>
    </location>
</feature>
<protein>
    <submittedName>
        <fullName evidence="3">Putative PH domain-containing protein PB16A4.02c</fullName>
    </submittedName>
</protein>
<feature type="domain" description="PH" evidence="2">
    <location>
        <begin position="81"/>
        <end position="178"/>
    </location>
</feature>
<organism evidence="3 4">
    <name type="scientific">Lachnellula suecica</name>
    <dbReference type="NCBI Taxonomy" id="602035"/>
    <lineage>
        <taxon>Eukaryota</taxon>
        <taxon>Fungi</taxon>
        <taxon>Dikarya</taxon>
        <taxon>Ascomycota</taxon>
        <taxon>Pezizomycotina</taxon>
        <taxon>Leotiomycetes</taxon>
        <taxon>Helotiales</taxon>
        <taxon>Lachnaceae</taxon>
        <taxon>Lachnellula</taxon>
    </lineage>
</organism>
<comment type="caution">
    <text evidence="3">The sequence shown here is derived from an EMBL/GenBank/DDBJ whole genome shotgun (WGS) entry which is preliminary data.</text>
</comment>
<dbReference type="Pfam" id="PF00169">
    <property type="entry name" value="PH"/>
    <property type="match status" value="2"/>
</dbReference>
<name>A0A8T9BYY5_9HELO</name>
<dbReference type="SUPFAM" id="SSF50729">
    <property type="entry name" value="PH domain-like"/>
    <property type="match status" value="2"/>
</dbReference>
<gene>
    <name evidence="3" type="ORF">LSUE1_G008101</name>
</gene>
<reference evidence="3 4" key="1">
    <citation type="submission" date="2018-05" db="EMBL/GenBank/DDBJ databases">
        <title>Genome sequencing and assembly of the regulated plant pathogen Lachnellula willkommii and related sister species for the development of diagnostic species identification markers.</title>
        <authorList>
            <person name="Giroux E."/>
            <person name="Bilodeau G."/>
        </authorList>
    </citation>
    <scope>NUCLEOTIDE SEQUENCE [LARGE SCALE GENOMIC DNA]</scope>
    <source>
        <strain evidence="3 4">CBS 268.59</strain>
    </source>
</reference>
<dbReference type="InterPro" id="IPR011993">
    <property type="entry name" value="PH-like_dom_sf"/>
</dbReference>
<dbReference type="EMBL" id="QGMK01001436">
    <property type="protein sequence ID" value="TVY68766.1"/>
    <property type="molecule type" value="Genomic_DNA"/>
</dbReference>
<dbReference type="InterPro" id="IPR001849">
    <property type="entry name" value="PH_domain"/>
</dbReference>
<dbReference type="OrthoDB" id="2157866at2759"/>
<evidence type="ECO:0000313" key="3">
    <source>
        <dbReference type="EMBL" id="TVY68766.1"/>
    </source>
</evidence>
<dbReference type="CDD" id="cd13298">
    <property type="entry name" value="PH1_PH_fungal"/>
    <property type="match status" value="1"/>
</dbReference>
<dbReference type="Proteomes" id="UP000469558">
    <property type="component" value="Unassembled WGS sequence"/>
</dbReference>
<keyword evidence="4" id="KW-1185">Reference proteome</keyword>
<dbReference type="AlphaFoldDB" id="A0A8T9BYY5"/>
<dbReference type="CDD" id="cd13299">
    <property type="entry name" value="PH2_PH_fungal"/>
    <property type="match status" value="1"/>
</dbReference>
<feature type="region of interest" description="Disordered" evidence="1">
    <location>
        <begin position="1"/>
        <end position="55"/>
    </location>
</feature>
<evidence type="ECO:0000256" key="1">
    <source>
        <dbReference type="SAM" id="MobiDB-lite"/>
    </source>
</evidence>
<dbReference type="PANTHER" id="PTHR14336:SF15">
    <property type="entry name" value="DUAL ADAPTER FOR PHOSPHOTYROSINE AND 3-PHOSPHOTYROSINE AND 3-PHOSPHOINOSITIDE"/>
    <property type="match status" value="1"/>
</dbReference>
<dbReference type="PROSITE" id="PS50003">
    <property type="entry name" value="PH_DOMAIN"/>
    <property type="match status" value="2"/>
</dbReference>
<dbReference type="PANTHER" id="PTHR14336">
    <property type="entry name" value="TANDEM PH DOMAIN CONTAINING PROTEIN"/>
    <property type="match status" value="1"/>
</dbReference>
<evidence type="ECO:0000313" key="4">
    <source>
        <dbReference type="Proteomes" id="UP000469558"/>
    </source>
</evidence>
<feature type="compositionally biased region" description="Low complexity" evidence="1">
    <location>
        <begin position="1"/>
        <end position="18"/>
    </location>
</feature>
<feature type="domain" description="PH" evidence="2">
    <location>
        <begin position="314"/>
        <end position="413"/>
    </location>
</feature>
<dbReference type="FunFam" id="2.30.29.30:FF:000286">
    <property type="entry name" value="PH-protein kinase domain containing protein"/>
    <property type="match status" value="1"/>
</dbReference>
<proteinExistence type="predicted"/>
<dbReference type="Gene3D" id="2.30.29.30">
    <property type="entry name" value="Pleckstrin-homology domain (PH domain)/Phosphotyrosine-binding domain (PTB)"/>
    <property type="match status" value="2"/>
</dbReference>
<sequence length="417" mass="47310">MPDVQQQQHRQNHHAQMQMDTGMHGASQPRQIPQRTSALQISPPSAVSLPPPTSASRIRNSHLTLDSFSPVNQNGSFEFDRVLKSGYVEKRTRKTKAWKRIYLVLRPNFLSIYRDQNEAKLRHKIHLADLTAVAFLKDPKHKRENVFGLFSPSRNYHLEAKSRKDAEEWVELIRREARIEEEEEEMLLASPGGNATGTYCGFERTMKHRNKEQRLHDERLGSSSPEPSEPLPQRPKSKASAPRRTSHTFEYSGNELASHSDMSDGELGRAMGASSLSIPEESLAVQAPGRPIMGARNASQMSVGNLNTELDPERVIWQGHLLYLKTISGVRQWKDLWGVIRPRNIAFYKNDSEYSPILIIPLSSVINAVEIDPLSRTKRLCMQVITEEKSYKFCARNEDTLDKSLGAVKSLLAKRGR</sequence>
<feature type="compositionally biased region" description="Polar residues" evidence="1">
    <location>
        <begin position="28"/>
        <end position="45"/>
    </location>
</feature>
<accession>A0A8T9BYY5</accession>